<dbReference type="InterPro" id="IPR053931">
    <property type="entry name" value="RapZ_C"/>
</dbReference>
<name>A0A6P1T5L7_9RHOB</name>
<dbReference type="PANTHER" id="PTHR30448">
    <property type="entry name" value="RNASE ADAPTER PROTEIN RAPZ"/>
    <property type="match status" value="1"/>
</dbReference>
<keyword evidence="3 4" id="KW-0342">GTP-binding</keyword>
<dbReference type="GO" id="GO:0005524">
    <property type="term" value="F:ATP binding"/>
    <property type="evidence" value="ECO:0007669"/>
    <property type="project" value="UniProtKB-UniRule"/>
</dbReference>
<protein>
    <submittedName>
        <fullName evidence="7">RNase adapter RapZ</fullName>
    </submittedName>
</protein>
<dbReference type="PIRSF" id="PIRSF005052">
    <property type="entry name" value="P-loopkin"/>
    <property type="match status" value="1"/>
</dbReference>
<sequence length="303" mass="33486">MTPSDNHNRRDVAIVTGPAGAGRSTAIHALEDFGFEAIDNLPLSFLERLFSSDTTTRPIVIGVDARTRDFSAAALWEALEALSAHPGLNVNLVFLDCATDTLLRRFSETRRRHPMAPSGTPLEGIERELEMLAPLRERADVLVDTTEMSPHDLRAELGRWFGQETVLGLSVSVQSFSYKRGTPRSADMVFDCRFLRNPHWEDHLRPLTGESQPVADYVVSDPNFAGFFDKVVDMTTSLLPAYRTEGKSYFTIAFGCTGGKHRSVATAKKVANALAEAGWQVSIRHRELERLPDGAGLKRMVSG</sequence>
<evidence type="ECO:0000313" key="8">
    <source>
        <dbReference type="Proteomes" id="UP000464495"/>
    </source>
</evidence>
<evidence type="ECO:0000256" key="4">
    <source>
        <dbReference type="HAMAP-Rule" id="MF_00636"/>
    </source>
</evidence>
<gene>
    <name evidence="7" type="primary">rapZ</name>
    <name evidence="7" type="ORF">GO499_18905</name>
</gene>
<keyword evidence="8" id="KW-1185">Reference proteome</keyword>
<dbReference type="PANTHER" id="PTHR30448:SF0">
    <property type="entry name" value="RNASE ADAPTER PROTEIN RAPZ"/>
    <property type="match status" value="1"/>
</dbReference>
<reference evidence="7 8" key="1">
    <citation type="submission" date="2019-12" db="EMBL/GenBank/DDBJ databases">
        <title>Complete genome sequence of Algicella marina strain 9Alg 56(T) isolated from the red alga Tichocarpus crinitus.</title>
        <authorList>
            <person name="Kim S.-G."/>
            <person name="Nedashkovskaya O.I."/>
        </authorList>
    </citation>
    <scope>NUCLEOTIDE SEQUENCE [LARGE SCALE GENOMIC DNA]</scope>
    <source>
        <strain evidence="7 8">9Alg 56</strain>
    </source>
</reference>
<keyword evidence="2 4" id="KW-0067">ATP-binding</keyword>
<dbReference type="HAMAP" id="MF_00636">
    <property type="entry name" value="RapZ_like"/>
    <property type="match status" value="1"/>
</dbReference>
<dbReference type="KEGG" id="amaq:GO499_18905"/>
<dbReference type="SUPFAM" id="SSF52540">
    <property type="entry name" value="P-loop containing nucleoside triphosphate hydrolases"/>
    <property type="match status" value="1"/>
</dbReference>
<feature type="domain" description="RapZ-like N-terminal" evidence="5">
    <location>
        <begin position="11"/>
        <end position="162"/>
    </location>
</feature>
<feature type="binding site" evidence="4">
    <location>
        <begin position="64"/>
        <end position="67"/>
    </location>
    <ligand>
        <name>GTP</name>
        <dbReference type="ChEBI" id="CHEBI:37565"/>
    </ligand>
</feature>
<evidence type="ECO:0000313" key="7">
    <source>
        <dbReference type="EMBL" id="QHQ37101.1"/>
    </source>
</evidence>
<evidence type="ECO:0000259" key="6">
    <source>
        <dbReference type="Pfam" id="PF22740"/>
    </source>
</evidence>
<evidence type="ECO:0000256" key="3">
    <source>
        <dbReference type="ARBA" id="ARBA00023134"/>
    </source>
</evidence>
<feature type="domain" description="RapZ C-terminal" evidence="6">
    <location>
        <begin position="170"/>
        <end position="289"/>
    </location>
</feature>
<dbReference type="Pfam" id="PF03668">
    <property type="entry name" value="RapZ-like_N"/>
    <property type="match status" value="1"/>
</dbReference>
<accession>A0A6P1T5L7</accession>
<organism evidence="7 8">
    <name type="scientific">Algicella marina</name>
    <dbReference type="NCBI Taxonomy" id="2683284"/>
    <lineage>
        <taxon>Bacteria</taxon>
        <taxon>Pseudomonadati</taxon>
        <taxon>Pseudomonadota</taxon>
        <taxon>Alphaproteobacteria</taxon>
        <taxon>Rhodobacterales</taxon>
        <taxon>Paracoccaceae</taxon>
        <taxon>Algicella</taxon>
    </lineage>
</organism>
<evidence type="ECO:0000256" key="1">
    <source>
        <dbReference type="ARBA" id="ARBA00022741"/>
    </source>
</evidence>
<feature type="binding site" evidence="4">
    <location>
        <begin position="17"/>
        <end position="24"/>
    </location>
    <ligand>
        <name>ATP</name>
        <dbReference type="ChEBI" id="CHEBI:30616"/>
    </ligand>
</feature>
<dbReference type="Pfam" id="PF22740">
    <property type="entry name" value="PapZ_C"/>
    <property type="match status" value="1"/>
</dbReference>
<evidence type="ECO:0000259" key="5">
    <source>
        <dbReference type="Pfam" id="PF03668"/>
    </source>
</evidence>
<dbReference type="RefSeq" id="WP_161863642.1">
    <property type="nucleotide sequence ID" value="NZ_CP046620.1"/>
</dbReference>
<evidence type="ECO:0000256" key="2">
    <source>
        <dbReference type="ARBA" id="ARBA00022840"/>
    </source>
</evidence>
<dbReference type="Proteomes" id="UP000464495">
    <property type="component" value="Chromosome"/>
</dbReference>
<dbReference type="GO" id="GO:0005525">
    <property type="term" value="F:GTP binding"/>
    <property type="evidence" value="ECO:0007669"/>
    <property type="project" value="UniProtKB-UniRule"/>
</dbReference>
<keyword evidence="1 4" id="KW-0547">Nucleotide-binding</keyword>
<dbReference type="NCBIfam" id="NF003828">
    <property type="entry name" value="PRK05416.1"/>
    <property type="match status" value="1"/>
</dbReference>
<dbReference type="Gene3D" id="3.40.50.300">
    <property type="entry name" value="P-loop containing nucleotide triphosphate hydrolases"/>
    <property type="match status" value="1"/>
</dbReference>
<dbReference type="EMBL" id="CP046620">
    <property type="protein sequence ID" value="QHQ37101.1"/>
    <property type="molecule type" value="Genomic_DNA"/>
</dbReference>
<proteinExistence type="inferred from homology"/>
<dbReference type="InterPro" id="IPR005337">
    <property type="entry name" value="RapZ-like"/>
</dbReference>
<dbReference type="AlphaFoldDB" id="A0A6P1T5L7"/>
<dbReference type="InterPro" id="IPR027417">
    <property type="entry name" value="P-loop_NTPase"/>
</dbReference>
<dbReference type="InterPro" id="IPR053930">
    <property type="entry name" value="RapZ-like_N"/>
</dbReference>